<keyword evidence="8" id="KW-0539">Nucleus</keyword>
<dbReference type="Pfam" id="PF00443">
    <property type="entry name" value="UCH"/>
    <property type="match status" value="1"/>
</dbReference>
<dbReference type="InterPro" id="IPR033809">
    <property type="entry name" value="USP39"/>
</dbReference>
<gene>
    <name evidence="13" type="ORF">PSFLO_06996</name>
</gene>
<keyword evidence="14" id="KW-1185">Reference proteome</keyword>
<evidence type="ECO:0000256" key="5">
    <source>
        <dbReference type="ARBA" id="ARBA00022771"/>
    </source>
</evidence>
<dbReference type="SMART" id="SM00290">
    <property type="entry name" value="ZnF_UBP"/>
    <property type="match status" value="1"/>
</dbReference>
<organism evidence="13 14">
    <name type="scientific">Pseudozyma flocculosa</name>
    <dbReference type="NCBI Taxonomy" id="84751"/>
    <lineage>
        <taxon>Eukaryota</taxon>
        <taxon>Fungi</taxon>
        <taxon>Dikarya</taxon>
        <taxon>Basidiomycota</taxon>
        <taxon>Ustilaginomycotina</taxon>
        <taxon>Ustilaginomycetes</taxon>
        <taxon>Ustilaginales</taxon>
        <taxon>Ustilaginaceae</taxon>
        <taxon>Pseudozyma</taxon>
    </lineage>
</organism>
<feature type="compositionally biased region" description="Acidic residues" evidence="10">
    <location>
        <begin position="94"/>
        <end position="105"/>
    </location>
</feature>
<dbReference type="CDD" id="cd02669">
    <property type="entry name" value="Peptidase_C19M"/>
    <property type="match status" value="1"/>
</dbReference>
<evidence type="ECO:0000256" key="6">
    <source>
        <dbReference type="ARBA" id="ARBA00022833"/>
    </source>
</evidence>
<dbReference type="PROSITE" id="PS50235">
    <property type="entry name" value="USP_3"/>
    <property type="match status" value="1"/>
</dbReference>
<feature type="compositionally biased region" description="Pro residues" evidence="10">
    <location>
        <begin position="81"/>
        <end position="93"/>
    </location>
</feature>
<evidence type="ECO:0000313" key="13">
    <source>
        <dbReference type="EMBL" id="SPO41514.1"/>
    </source>
</evidence>
<protein>
    <submittedName>
        <fullName evidence="13">Related to SAD1 - protein required for assembly of U4 snRNA into the U4/U6 particle</fullName>
    </submittedName>
</protein>
<keyword evidence="4" id="KW-0747">Spliceosome</keyword>
<feature type="domain" description="USP" evidence="11">
    <location>
        <begin position="253"/>
        <end position="669"/>
    </location>
</feature>
<feature type="domain" description="UBP-type" evidence="12">
    <location>
        <begin position="130"/>
        <end position="227"/>
    </location>
</feature>
<keyword evidence="3" id="KW-0479">Metal-binding</keyword>
<dbReference type="GO" id="GO:0000245">
    <property type="term" value="P:spliceosomal complex assembly"/>
    <property type="evidence" value="ECO:0007669"/>
    <property type="project" value="InterPro"/>
</dbReference>
<dbReference type="PANTHER" id="PTHR21646">
    <property type="entry name" value="UBIQUITIN CARBOXYL-TERMINAL HYDROLASE"/>
    <property type="match status" value="1"/>
</dbReference>
<evidence type="ECO:0000313" key="14">
    <source>
        <dbReference type="Proteomes" id="UP000323386"/>
    </source>
</evidence>
<dbReference type="Pfam" id="PF02148">
    <property type="entry name" value="zf-UBP"/>
    <property type="match status" value="1"/>
</dbReference>
<keyword evidence="2" id="KW-0507">mRNA processing</keyword>
<evidence type="ECO:0000256" key="3">
    <source>
        <dbReference type="ARBA" id="ARBA00022723"/>
    </source>
</evidence>
<dbReference type="Proteomes" id="UP000323386">
    <property type="component" value="Unassembled WGS sequence"/>
</dbReference>
<dbReference type="GO" id="GO:0016579">
    <property type="term" value="P:protein deubiquitination"/>
    <property type="evidence" value="ECO:0007669"/>
    <property type="project" value="InterPro"/>
</dbReference>
<dbReference type="InterPro" id="IPR001607">
    <property type="entry name" value="Znf_UBP"/>
</dbReference>
<dbReference type="InterPro" id="IPR038765">
    <property type="entry name" value="Papain-like_cys_pep_sf"/>
</dbReference>
<dbReference type="AlphaFoldDB" id="A0A5C3FAM5"/>
<accession>A0A5C3FAM5</accession>
<evidence type="ECO:0000259" key="12">
    <source>
        <dbReference type="PROSITE" id="PS50271"/>
    </source>
</evidence>
<evidence type="ECO:0000256" key="9">
    <source>
        <dbReference type="PROSITE-ProRule" id="PRU00502"/>
    </source>
</evidence>
<evidence type="ECO:0000256" key="8">
    <source>
        <dbReference type="ARBA" id="ARBA00023242"/>
    </source>
</evidence>
<evidence type="ECO:0000256" key="10">
    <source>
        <dbReference type="SAM" id="MobiDB-lite"/>
    </source>
</evidence>
<dbReference type="EMBL" id="OOIP01000028">
    <property type="protein sequence ID" value="SPO41514.1"/>
    <property type="molecule type" value="Genomic_DNA"/>
</dbReference>
<evidence type="ECO:0000256" key="2">
    <source>
        <dbReference type="ARBA" id="ARBA00022664"/>
    </source>
</evidence>
<reference evidence="13 14" key="1">
    <citation type="submission" date="2018-03" db="EMBL/GenBank/DDBJ databases">
        <authorList>
            <person name="Guldener U."/>
        </authorList>
    </citation>
    <scope>NUCLEOTIDE SEQUENCE [LARGE SCALE GENOMIC DNA]</scope>
    <source>
        <strain evidence="13 14">DAOM196992</strain>
    </source>
</reference>
<name>A0A5C3FAM5_9BASI</name>
<dbReference type="Gene3D" id="3.30.40.10">
    <property type="entry name" value="Zinc/RING finger domain, C3HC4 (zinc finger)"/>
    <property type="match status" value="1"/>
</dbReference>
<evidence type="ECO:0000256" key="7">
    <source>
        <dbReference type="ARBA" id="ARBA00023187"/>
    </source>
</evidence>
<dbReference type="PANTHER" id="PTHR21646:SF16">
    <property type="entry name" value="U4_U6.U5 TRI-SNRNP-ASSOCIATED PROTEIN 2"/>
    <property type="match status" value="1"/>
</dbReference>
<dbReference type="GO" id="GO:0008270">
    <property type="term" value="F:zinc ion binding"/>
    <property type="evidence" value="ECO:0007669"/>
    <property type="project" value="UniProtKB-KW"/>
</dbReference>
<keyword evidence="7" id="KW-0508">mRNA splicing</keyword>
<dbReference type="GO" id="GO:0004843">
    <property type="term" value="F:cysteine-type deubiquitinase activity"/>
    <property type="evidence" value="ECO:0007669"/>
    <property type="project" value="InterPro"/>
</dbReference>
<feature type="compositionally biased region" description="Low complexity" evidence="10">
    <location>
        <begin position="695"/>
        <end position="713"/>
    </location>
</feature>
<feature type="compositionally biased region" description="Pro residues" evidence="10">
    <location>
        <begin position="35"/>
        <end position="66"/>
    </location>
</feature>
<dbReference type="InterPro" id="IPR050185">
    <property type="entry name" value="Ub_carboxyl-term_hydrolase"/>
</dbReference>
<dbReference type="PROSITE" id="PS50271">
    <property type="entry name" value="ZF_UBP"/>
    <property type="match status" value="1"/>
</dbReference>
<feature type="region of interest" description="Disordered" evidence="10">
    <location>
        <begin position="292"/>
        <end position="316"/>
    </location>
</feature>
<dbReference type="Gene3D" id="3.90.70.10">
    <property type="entry name" value="Cysteine proteinases"/>
    <property type="match status" value="1"/>
</dbReference>
<evidence type="ECO:0000256" key="4">
    <source>
        <dbReference type="ARBA" id="ARBA00022728"/>
    </source>
</evidence>
<proteinExistence type="predicted"/>
<keyword evidence="6" id="KW-0862">Zinc</keyword>
<dbReference type="InterPro" id="IPR013083">
    <property type="entry name" value="Znf_RING/FYVE/PHD"/>
</dbReference>
<feature type="region of interest" description="Disordered" evidence="10">
    <location>
        <begin position="676"/>
        <end position="713"/>
    </location>
</feature>
<dbReference type="OrthoDB" id="10263353at2759"/>
<feature type="region of interest" description="Disordered" evidence="10">
    <location>
        <begin position="608"/>
        <end position="635"/>
    </location>
</feature>
<evidence type="ECO:0000256" key="1">
    <source>
        <dbReference type="ARBA" id="ARBA00004123"/>
    </source>
</evidence>
<sequence>MDGQTSPRPSKRQRLQQHADAASLAPTDTSFSGEQPPPPPPPPLPSNDLFVPPPPEDQHAPQPPPPHDPDLSAAARIPSPSTAPPLPPPPPPPEDGDNDDDDDEEHGGAEYWSRLAAQEEEKKRSRADNASDLYLDTIDRSLLDFDFEKLCSVSLSNINVYACLVCGKYFQGRGKSSYAYLHSIDEAHRVFMNLSSAEVYVLPDNYSVTSPALSDIQFLLNPTFTPQQVAQLDAPDARPSLDLEAKPYLPGFVGLNNIHKNDHMNVVIQALAHVKPLRDFFIRGGPRLPGQSHLRGNALATTSGGPGARSGSGSASAAAPVSVADASGSLASSTELVRRFGALVRKLWNPRAFKGQVSPHEFLQEVANASEGRFKLTQQADPVEFLGWLLNRLHADLTGGKRKRDSIVSRCFQGEVRIESQKVIVRTGIEEELLHGTEDLGRDGIDKLDHDGRKEGGQEDEHGNAKFNIEKEVQTTRSPFFLLAVDLPAPPVFQDAVEKNIIPQVSIASVLAKYNGISFQEANATIRRFKVVKLPPFVILHFRRFTKNRFVEERNPTIVNFPIKDLDLSEYVESAEPGLSTQYDLVCNITHEATAGTVRDNSVWRSQVHTRTDGQPIDPSSSSSSSSGGSGSGARAEEKWFQIQDLIVEELNKQMIFLGETYIQIWERKNASAQVDAAMTQAAVSASSKQQRRPAPASSSSSKSAVGTASKSS</sequence>
<feature type="region of interest" description="Disordered" evidence="10">
    <location>
        <begin position="1"/>
        <end position="107"/>
    </location>
</feature>
<dbReference type="SUPFAM" id="SSF54001">
    <property type="entry name" value="Cysteine proteinases"/>
    <property type="match status" value="1"/>
</dbReference>
<dbReference type="SUPFAM" id="SSF57850">
    <property type="entry name" value="RING/U-box"/>
    <property type="match status" value="1"/>
</dbReference>
<dbReference type="InterPro" id="IPR028889">
    <property type="entry name" value="USP"/>
</dbReference>
<evidence type="ECO:0000259" key="11">
    <source>
        <dbReference type="PROSITE" id="PS50235"/>
    </source>
</evidence>
<dbReference type="GO" id="GO:0005681">
    <property type="term" value="C:spliceosomal complex"/>
    <property type="evidence" value="ECO:0007669"/>
    <property type="project" value="UniProtKB-KW"/>
</dbReference>
<dbReference type="InterPro" id="IPR001394">
    <property type="entry name" value="Peptidase_C19_UCH"/>
</dbReference>
<comment type="subcellular location">
    <subcellularLocation>
        <location evidence="1">Nucleus</location>
    </subcellularLocation>
</comment>
<keyword evidence="5 9" id="KW-0863">Zinc-finger</keyword>